<dbReference type="InterPro" id="IPR008927">
    <property type="entry name" value="6-PGluconate_DH-like_C_sf"/>
</dbReference>
<evidence type="ECO:0000256" key="3">
    <source>
        <dbReference type="ARBA" id="ARBA00023002"/>
    </source>
</evidence>
<organism evidence="7 8">
    <name type="scientific">Cryphonectria parasitica (strain ATCC 38755 / EP155)</name>
    <dbReference type="NCBI Taxonomy" id="660469"/>
    <lineage>
        <taxon>Eukaryota</taxon>
        <taxon>Fungi</taxon>
        <taxon>Dikarya</taxon>
        <taxon>Ascomycota</taxon>
        <taxon>Pezizomycotina</taxon>
        <taxon>Sordariomycetes</taxon>
        <taxon>Sordariomycetidae</taxon>
        <taxon>Diaporthales</taxon>
        <taxon>Cryphonectriaceae</taxon>
        <taxon>Cryphonectria-Endothia species complex</taxon>
        <taxon>Cryphonectria</taxon>
    </lineage>
</organism>
<dbReference type="EMBL" id="MU032349">
    <property type="protein sequence ID" value="KAF3762988.1"/>
    <property type="molecule type" value="Genomic_DNA"/>
</dbReference>
<evidence type="ECO:0000256" key="2">
    <source>
        <dbReference type="ARBA" id="ARBA00022857"/>
    </source>
</evidence>
<dbReference type="InterPro" id="IPR013752">
    <property type="entry name" value="KPA_reductase"/>
</dbReference>
<name>A0A9P4XXU1_CRYP1</name>
<proteinExistence type="inferred from homology"/>
<dbReference type="Proteomes" id="UP000803844">
    <property type="component" value="Unassembled WGS sequence"/>
</dbReference>
<keyword evidence="3 4" id="KW-0560">Oxidoreductase</keyword>
<evidence type="ECO:0000259" key="5">
    <source>
        <dbReference type="Pfam" id="PF02558"/>
    </source>
</evidence>
<dbReference type="EC" id="1.1.1.169" evidence="4"/>
<dbReference type="GO" id="GO:0005737">
    <property type="term" value="C:cytoplasm"/>
    <property type="evidence" value="ECO:0007669"/>
    <property type="project" value="TreeGrafter"/>
</dbReference>
<dbReference type="InterPro" id="IPR013328">
    <property type="entry name" value="6PGD_dom2"/>
</dbReference>
<dbReference type="PANTHER" id="PTHR21708:SF30">
    <property type="entry name" value="2-DEHYDROPANTOATE 2-REDUCTASE-RELATED"/>
    <property type="match status" value="1"/>
</dbReference>
<dbReference type="InterPro" id="IPR013332">
    <property type="entry name" value="KPR_N"/>
</dbReference>
<sequence>MKTSSGQKANVLLVGSGGVGTMAAYALEKGGRATITAVLRSNFSVVKDQGFHIRSLEHGKVKNWRPSTIRNTMPNVADEKLDPYDFVVVTTKNIADIPPSTAEMIAPSITPGHTAILLLQNGLNIERPIIAAFPSNPVLSGISIIGASESPHGAILHDNPDISYVGAFDNPNIPREVSVAAAKTFVDLYSACPAVRCSFDEDVPAGRWKKLLYNASFNSTAAVLRMDVSRMRASEHVIDELVRPVMLEIVAVAKAKGVELPPGLVEDIITVDLYDTFFKPSMYQDVEKGNFIEFENIIGEPLREAERLGVAAPTLKVLYALLKGLQFQIKEARGLVEAVWVDFSIHGN</sequence>
<evidence type="ECO:0000313" key="8">
    <source>
        <dbReference type="Proteomes" id="UP000803844"/>
    </source>
</evidence>
<keyword evidence="8" id="KW-1185">Reference proteome</keyword>
<dbReference type="FunFam" id="1.10.1040.10:FF:000017">
    <property type="entry name" value="2-dehydropantoate 2-reductase"/>
    <property type="match status" value="1"/>
</dbReference>
<dbReference type="InterPro" id="IPR003710">
    <property type="entry name" value="ApbA"/>
</dbReference>
<feature type="domain" description="Ketopantoate reductase N-terminal" evidence="5">
    <location>
        <begin position="11"/>
        <end position="169"/>
    </location>
</feature>
<dbReference type="SUPFAM" id="SSF48179">
    <property type="entry name" value="6-phosphogluconate dehydrogenase C-terminal domain-like"/>
    <property type="match status" value="1"/>
</dbReference>
<dbReference type="Pfam" id="PF08546">
    <property type="entry name" value="ApbA_C"/>
    <property type="match status" value="1"/>
</dbReference>
<feature type="domain" description="Ketopantoate reductase C-terminal" evidence="6">
    <location>
        <begin position="205"/>
        <end position="326"/>
    </location>
</feature>
<dbReference type="InterPro" id="IPR036291">
    <property type="entry name" value="NAD(P)-bd_dom_sf"/>
</dbReference>
<dbReference type="PANTHER" id="PTHR21708">
    <property type="entry name" value="PROBABLE 2-DEHYDROPANTOATE 2-REDUCTASE"/>
    <property type="match status" value="1"/>
</dbReference>
<dbReference type="GO" id="GO:0015940">
    <property type="term" value="P:pantothenate biosynthetic process"/>
    <property type="evidence" value="ECO:0007669"/>
    <property type="project" value="InterPro"/>
</dbReference>
<comment type="function">
    <text evidence="4">Catalyzes the NADPH-dependent reduction of ketopantoate into pantoic acid.</text>
</comment>
<comment type="caution">
    <text evidence="7">The sequence shown here is derived from an EMBL/GenBank/DDBJ whole genome shotgun (WGS) entry which is preliminary data.</text>
</comment>
<evidence type="ECO:0000313" key="7">
    <source>
        <dbReference type="EMBL" id="KAF3762988.1"/>
    </source>
</evidence>
<dbReference type="NCBIfam" id="TIGR00745">
    <property type="entry name" value="apbA_panE"/>
    <property type="match status" value="1"/>
</dbReference>
<dbReference type="InterPro" id="IPR051402">
    <property type="entry name" value="KPR-Related"/>
</dbReference>
<evidence type="ECO:0000259" key="6">
    <source>
        <dbReference type="Pfam" id="PF08546"/>
    </source>
</evidence>
<dbReference type="OrthoDB" id="3609at2759"/>
<evidence type="ECO:0000256" key="1">
    <source>
        <dbReference type="ARBA" id="ARBA00007870"/>
    </source>
</evidence>
<dbReference type="Gene3D" id="3.40.50.720">
    <property type="entry name" value="NAD(P)-binding Rossmann-like Domain"/>
    <property type="match status" value="1"/>
</dbReference>
<evidence type="ECO:0000256" key="4">
    <source>
        <dbReference type="RuleBase" id="RU362068"/>
    </source>
</evidence>
<protein>
    <recommendedName>
        <fullName evidence="4">2-dehydropantoate 2-reductase</fullName>
        <ecNumber evidence="4">1.1.1.169</ecNumber>
    </recommendedName>
    <alternativeName>
        <fullName evidence="4">Ketopantoate reductase</fullName>
    </alternativeName>
</protein>
<keyword evidence="2 4" id="KW-0521">NADP</keyword>
<dbReference type="Pfam" id="PF02558">
    <property type="entry name" value="ApbA"/>
    <property type="match status" value="1"/>
</dbReference>
<dbReference type="GeneID" id="63838712"/>
<comment type="similarity">
    <text evidence="1 4">Belongs to the ketopantoate reductase family.</text>
</comment>
<gene>
    <name evidence="7" type="ORF">M406DRAFT_340694</name>
</gene>
<dbReference type="SUPFAM" id="SSF51735">
    <property type="entry name" value="NAD(P)-binding Rossmann-fold domains"/>
    <property type="match status" value="1"/>
</dbReference>
<dbReference type="GO" id="GO:0008677">
    <property type="term" value="F:2-dehydropantoate 2-reductase activity"/>
    <property type="evidence" value="ECO:0007669"/>
    <property type="project" value="UniProtKB-EC"/>
</dbReference>
<reference evidence="7" key="1">
    <citation type="journal article" date="2020" name="Phytopathology">
        <title>Genome sequence of the chestnut blight fungus Cryphonectria parasitica EP155: A fundamental resource for an archetypical invasive plant pathogen.</title>
        <authorList>
            <person name="Crouch J.A."/>
            <person name="Dawe A."/>
            <person name="Aerts A."/>
            <person name="Barry K."/>
            <person name="Churchill A.C.L."/>
            <person name="Grimwood J."/>
            <person name="Hillman B."/>
            <person name="Milgroom M.G."/>
            <person name="Pangilinan J."/>
            <person name="Smith M."/>
            <person name="Salamov A."/>
            <person name="Schmutz J."/>
            <person name="Yadav J."/>
            <person name="Grigoriev I.V."/>
            <person name="Nuss D."/>
        </authorList>
    </citation>
    <scope>NUCLEOTIDE SEQUENCE</scope>
    <source>
        <strain evidence="7">EP155</strain>
    </source>
</reference>
<dbReference type="RefSeq" id="XP_040773967.1">
    <property type="nucleotide sequence ID" value="XM_040921583.1"/>
</dbReference>
<accession>A0A9P4XXU1</accession>
<dbReference type="AlphaFoldDB" id="A0A9P4XXU1"/>
<dbReference type="Gene3D" id="1.10.1040.10">
    <property type="entry name" value="N-(1-d-carboxylethyl)-l-norvaline Dehydrogenase, domain 2"/>
    <property type="match status" value="1"/>
</dbReference>
<comment type="catalytic activity">
    <reaction evidence="4">
        <text>(R)-pantoate + NADP(+) = 2-dehydropantoate + NADPH + H(+)</text>
        <dbReference type="Rhea" id="RHEA:16233"/>
        <dbReference type="ChEBI" id="CHEBI:11561"/>
        <dbReference type="ChEBI" id="CHEBI:15378"/>
        <dbReference type="ChEBI" id="CHEBI:15980"/>
        <dbReference type="ChEBI" id="CHEBI:57783"/>
        <dbReference type="ChEBI" id="CHEBI:58349"/>
        <dbReference type="EC" id="1.1.1.169"/>
    </reaction>
</comment>